<sequence length="170" mass="18785">MRKSRDVIGLPVIVSETGKQIGTVRDLLFDGRQNLRGVLLERDGWLRRGRFIAVENIAAFGADAVMVDSEDVVSSLGDEQREWVGLLSGDRKLKGRPVIKASGRELGWVEDVYFREEMGTLIGYELSDGFLSDVLSGRKVLKPGALHLTWGKDVIIAPDEDIPLHDANGK</sequence>
<dbReference type="EMBL" id="FOOK01000001">
    <property type="protein sequence ID" value="SFF64385.1"/>
    <property type="molecule type" value="Genomic_DNA"/>
</dbReference>
<proteinExistence type="predicted"/>
<feature type="domain" description="PRC-barrel" evidence="1">
    <location>
        <begin position="90"/>
        <end position="156"/>
    </location>
</feature>
<dbReference type="InterPro" id="IPR027275">
    <property type="entry name" value="PRC-brl_dom"/>
</dbReference>
<dbReference type="SUPFAM" id="SSF50346">
    <property type="entry name" value="PRC-barrel domain"/>
    <property type="match status" value="2"/>
</dbReference>
<dbReference type="RefSeq" id="WP_092035406.1">
    <property type="nucleotide sequence ID" value="NZ_FOOK01000001.1"/>
</dbReference>
<dbReference type="InterPro" id="IPR011033">
    <property type="entry name" value="PRC_barrel-like_sf"/>
</dbReference>
<protein>
    <submittedName>
        <fullName evidence="2">Uncharacterized protein YrrD, contains PRC-barrel domain</fullName>
    </submittedName>
</protein>
<gene>
    <name evidence="2" type="ORF">SAMN04488025_101141</name>
</gene>
<dbReference type="OrthoDB" id="1707618at2"/>
<dbReference type="STRING" id="201973.SAMN04488025_101141"/>
<evidence type="ECO:0000313" key="3">
    <source>
        <dbReference type="Proteomes" id="UP000198661"/>
    </source>
</evidence>
<dbReference type="Gene3D" id="2.30.30.240">
    <property type="entry name" value="PRC-barrel domain"/>
    <property type="match status" value="2"/>
</dbReference>
<evidence type="ECO:0000313" key="2">
    <source>
        <dbReference type="EMBL" id="SFF64385.1"/>
    </source>
</evidence>
<dbReference type="Pfam" id="PF05239">
    <property type="entry name" value="PRC"/>
    <property type="match status" value="2"/>
</dbReference>
<name>A0A1I2KBG6_9BACL</name>
<evidence type="ECO:0000259" key="1">
    <source>
        <dbReference type="Pfam" id="PF05239"/>
    </source>
</evidence>
<organism evidence="2 3">
    <name type="scientific">Planifilum fulgidum</name>
    <dbReference type="NCBI Taxonomy" id="201973"/>
    <lineage>
        <taxon>Bacteria</taxon>
        <taxon>Bacillati</taxon>
        <taxon>Bacillota</taxon>
        <taxon>Bacilli</taxon>
        <taxon>Bacillales</taxon>
        <taxon>Thermoactinomycetaceae</taxon>
        <taxon>Planifilum</taxon>
    </lineage>
</organism>
<feature type="domain" description="PRC-barrel" evidence="1">
    <location>
        <begin position="3"/>
        <end position="69"/>
    </location>
</feature>
<reference evidence="2 3" key="1">
    <citation type="submission" date="2016-10" db="EMBL/GenBank/DDBJ databases">
        <authorList>
            <person name="de Groot N.N."/>
        </authorList>
    </citation>
    <scope>NUCLEOTIDE SEQUENCE [LARGE SCALE GENOMIC DNA]</scope>
    <source>
        <strain evidence="2 3">DSM 44945</strain>
    </source>
</reference>
<dbReference type="AlphaFoldDB" id="A0A1I2KBG6"/>
<keyword evidence="3" id="KW-1185">Reference proteome</keyword>
<dbReference type="Proteomes" id="UP000198661">
    <property type="component" value="Unassembled WGS sequence"/>
</dbReference>
<accession>A0A1I2KBG6</accession>